<dbReference type="Gene3D" id="2.70.98.20">
    <property type="entry name" value="Copper amine oxidase, catalytic domain"/>
    <property type="match status" value="1"/>
</dbReference>
<dbReference type="InterPro" id="IPR036460">
    <property type="entry name" value="Cu_amine_oxidase_C_sf"/>
</dbReference>
<proteinExistence type="predicted"/>
<evidence type="ECO:0000313" key="3">
    <source>
        <dbReference type="Proteomes" id="UP000076420"/>
    </source>
</evidence>
<accession>A0A2C9LG39</accession>
<protein>
    <submittedName>
        <fullName evidence="2">Amine oxidase</fullName>
    </submittedName>
</protein>
<dbReference type="InterPro" id="IPR015798">
    <property type="entry name" value="Cu_amine_oxidase_C"/>
</dbReference>
<name>A0A2C9LG39_BIOGL</name>
<dbReference type="GO" id="GO:0008131">
    <property type="term" value="F:primary methylamine oxidase activity"/>
    <property type="evidence" value="ECO:0007669"/>
    <property type="project" value="InterPro"/>
</dbReference>
<organism evidence="2 3">
    <name type="scientific">Biomphalaria glabrata</name>
    <name type="common">Bloodfluke planorb</name>
    <name type="synonym">Freshwater snail</name>
    <dbReference type="NCBI Taxonomy" id="6526"/>
    <lineage>
        <taxon>Eukaryota</taxon>
        <taxon>Metazoa</taxon>
        <taxon>Spiralia</taxon>
        <taxon>Lophotrochozoa</taxon>
        <taxon>Mollusca</taxon>
        <taxon>Gastropoda</taxon>
        <taxon>Heterobranchia</taxon>
        <taxon>Euthyneura</taxon>
        <taxon>Panpulmonata</taxon>
        <taxon>Hygrophila</taxon>
        <taxon>Lymnaeoidea</taxon>
        <taxon>Planorbidae</taxon>
        <taxon>Biomphalaria</taxon>
    </lineage>
</organism>
<evidence type="ECO:0000259" key="1">
    <source>
        <dbReference type="Pfam" id="PF01179"/>
    </source>
</evidence>
<dbReference type="GO" id="GO:0048038">
    <property type="term" value="F:quinone binding"/>
    <property type="evidence" value="ECO:0007669"/>
    <property type="project" value="InterPro"/>
</dbReference>
<gene>
    <name evidence="2" type="primary">106057974</name>
</gene>
<reference evidence="2" key="1">
    <citation type="submission" date="2020-05" db="UniProtKB">
        <authorList>
            <consortium name="EnsemblMetazoa"/>
        </authorList>
    </citation>
    <scope>IDENTIFICATION</scope>
    <source>
        <strain evidence="2">BB02</strain>
    </source>
</reference>
<evidence type="ECO:0000313" key="2">
    <source>
        <dbReference type="EnsemblMetazoa" id="BGLB030614-PA"/>
    </source>
</evidence>
<dbReference type="AlphaFoldDB" id="A0A2C9LG39"/>
<dbReference type="Proteomes" id="UP000076420">
    <property type="component" value="Unassembled WGS sequence"/>
</dbReference>
<dbReference type="VEuPathDB" id="VectorBase:BGLB030614"/>
<dbReference type="GO" id="GO:0009308">
    <property type="term" value="P:amine metabolic process"/>
    <property type="evidence" value="ECO:0007669"/>
    <property type="project" value="InterPro"/>
</dbReference>
<dbReference type="SUPFAM" id="SSF49998">
    <property type="entry name" value="Amine oxidase catalytic domain"/>
    <property type="match status" value="1"/>
</dbReference>
<dbReference type="Pfam" id="PF01179">
    <property type="entry name" value="Cu_amine_oxid"/>
    <property type="match status" value="1"/>
</dbReference>
<dbReference type="KEGG" id="bgt:106057974"/>
<feature type="domain" description="Copper amine oxidase catalytic" evidence="1">
    <location>
        <begin position="54"/>
        <end position="108"/>
    </location>
</feature>
<sequence>MVVKGNYYYYESKDWEGLSRQGLELLLLVFNFCSSPKQDSVTDTDDDLSHGDVQSKSLVVGGDCPEYSTLIDQTVLRYDQMETRKSALCLFEVNNGHPLRRHLSYNKDEGGFYGGLLDSVLTL</sequence>
<dbReference type="STRING" id="6526.A0A2C9LG39"/>
<dbReference type="EnsemblMetazoa" id="BGLB030614-RA">
    <property type="protein sequence ID" value="BGLB030614-PA"/>
    <property type="gene ID" value="BGLB030614"/>
</dbReference>
<dbReference type="GO" id="GO:0005507">
    <property type="term" value="F:copper ion binding"/>
    <property type="evidence" value="ECO:0007669"/>
    <property type="project" value="InterPro"/>
</dbReference>